<dbReference type="EMBL" id="OIVN01001169">
    <property type="protein sequence ID" value="SPC90696.1"/>
    <property type="molecule type" value="Genomic_DNA"/>
</dbReference>
<evidence type="ECO:0000259" key="11">
    <source>
        <dbReference type="PROSITE" id="PS50994"/>
    </source>
</evidence>
<protein>
    <recommendedName>
        <fullName evidence="11">Integrase catalytic domain-containing protein</fullName>
    </recommendedName>
</protein>
<dbReference type="SUPFAM" id="SSF55681">
    <property type="entry name" value="Class II aaRS and biotin synthetases"/>
    <property type="match status" value="1"/>
</dbReference>
<dbReference type="FunFam" id="3.30.40.230:FF:000001">
    <property type="entry name" value="Glycine--tRNA ligase"/>
    <property type="match status" value="1"/>
</dbReference>
<dbReference type="InterPro" id="IPR036397">
    <property type="entry name" value="RNaseH_sf"/>
</dbReference>
<organism evidence="12">
    <name type="scientific">Fagus sylvatica</name>
    <name type="common">Beechnut</name>
    <dbReference type="NCBI Taxonomy" id="28930"/>
    <lineage>
        <taxon>Eukaryota</taxon>
        <taxon>Viridiplantae</taxon>
        <taxon>Streptophyta</taxon>
        <taxon>Embryophyta</taxon>
        <taxon>Tracheophyta</taxon>
        <taxon>Spermatophyta</taxon>
        <taxon>Magnoliopsida</taxon>
        <taxon>eudicotyledons</taxon>
        <taxon>Gunneridae</taxon>
        <taxon>Pentapetalae</taxon>
        <taxon>rosids</taxon>
        <taxon>fabids</taxon>
        <taxon>Fagales</taxon>
        <taxon>Fagaceae</taxon>
        <taxon>Fagus</taxon>
    </lineage>
</organism>
<evidence type="ECO:0000256" key="1">
    <source>
        <dbReference type="ARBA" id="ARBA00004496"/>
    </source>
</evidence>
<dbReference type="InterPro" id="IPR004154">
    <property type="entry name" value="Anticodon-bd"/>
</dbReference>
<keyword evidence="9" id="KW-0030">Aminoacyl-tRNA synthetase</keyword>
<dbReference type="GO" id="GO:0004820">
    <property type="term" value="F:glycine-tRNA ligase activity"/>
    <property type="evidence" value="ECO:0007669"/>
    <property type="project" value="TreeGrafter"/>
</dbReference>
<evidence type="ECO:0000256" key="3">
    <source>
        <dbReference type="ARBA" id="ARBA00022490"/>
    </source>
</evidence>
<dbReference type="Pfam" id="PF22936">
    <property type="entry name" value="Pol_BBD"/>
    <property type="match status" value="1"/>
</dbReference>
<dbReference type="Pfam" id="PF00665">
    <property type="entry name" value="rve"/>
    <property type="match status" value="1"/>
</dbReference>
<evidence type="ECO:0000256" key="10">
    <source>
        <dbReference type="SAM" id="MobiDB-lite"/>
    </source>
</evidence>
<evidence type="ECO:0000256" key="5">
    <source>
        <dbReference type="ARBA" id="ARBA00022741"/>
    </source>
</evidence>
<dbReference type="CDD" id="cd09272">
    <property type="entry name" value="RNase_HI_RT_Ty1"/>
    <property type="match status" value="1"/>
</dbReference>
<sequence>MFDKFTDLMVKDEKTGTCFRADHLLKDFCNEKLQKDLSNSITAEKAAQLKHVLAVLDDLSAEELGAKIKDYGITAPDTKNPLSDPYPFNLMFQTSISPSGLSPGYMRPETTQGIFVNFKDLYYYNGNKLPFAAARIGQAFRNEGIVNNETLGYFIGRVYLFLTRLDIDENRLRQHLANEMAHYTADYWDAEIESSYGWIECVGIADRSAFDLCAHSPQINRGDCYSFVLMAKYPYPTQLNIGNFVSIKLTEKNYLLWKTQMQGLIESQDLAGFIEGDYPQPAKSIMSDDGKTEILNPEFVQWRKSDRLLRGWITGTLSEEILGLAVGLETSAAVWRALENAFAQSSQAREFQLESELSLLQKGDMSLNDYLTKFKRLCDDLVAIGKPIGDEKKVFCLLKGLGPRYESFTTSMLKPPIPSYSDLIPLLQSHEAIKMAHSPSPYTPPHQTEAFVGQRIFGGRGRGRGRFNTPQFSSHGRGFVQTGQNSSRPATGYRHNAGETSHTRHFQVKPQEINHSETQKNPQDGPRLECQICGKFGHGALKCWNRFNHAFQANDIPQALAAITLENGQNSDWITDTGASAHITGDPGILENVIPYTGTDKVMVGDGNLLHISHIGNARIKAGSKPIILKNVLLVPNMKKNLISISQLTDDLSCLVEFSSKGFLIKDLKTRKILALGTKQGGLYILNDCHEALFSTRFRTTSEAVWHKRLGHPQPLVVRFLNNKGLITVDGWNQSHFVCDSCQMSKSSRLPFVHSSNFSLEPLSKIHSDLWGPSPVTSFQQFKYYVSFIDDCTRFTWIYPLKRKSDFYPCFLQFQKMVENQFDKKIKIFQSDGGGEYSDGKFIKHLHECGILHQMSCSGTPEQNGVAERKHRHIVELGLTMMIASSIPKRFWVEAFTTAVFLINRLPSNNLGMSSPFSLLYGREPEYSSLRVFGCRCFPYLRNYSSDKLSPRSLPCVFLGYSDQYKGYRCLHPPTHKIYISRHVTFDENTLPYINPNSLYSNGDFQGEITSINDWGASLPSPPSPSIPKDQVPFHSSNVGDLPTQGHSETLHNEHLEPLVADQSVSTTSEPFAALPNDQLPPETSSPLLQHADPLVEESHDISTTSECSPAVETTNLSPSSALVAPPTLPQNMELNTHSMLTRGKSRAGFTSLIASTNVIPSEPKNVKAALQHPGWLQAMNDELDALHHNETWDLVPRPFNVNVVGCRWVFKTKLKSNGSVDRLKARLVAKGFSQVEGLDFAETFSPVIKPATIRLVLSIALTHGWSIKQLDVKNAFLHGHLREDVYMEQPPGFIDPLLPKHVCKLKKALYGLKQAPRAWFDRFSDYLLSLGFICSTADSSLFILRSSHGIILVLLYVDDMIVTGTTSDFLQRFIDSLSREFAMKDLGSLHYFLGIEVHNLPDGLLLSQSKYACELLLKAQMLDSKGISTPMAVKSHNTPSDAPFHDPTLYRSIVGGLLYLTMTRPDLSYSVNVVCQHMQAPTNGHFRAVKRILRYLNATKDLGLRLLSTSSLQLYAFSDADWAGCPVTRRSTTGFCTFLGSNLISWSAKKQSTIARSSTEAEYRSMASTTAELTWLSFLLRDIGVSLLTPPTLFCDNMSALHMSINPVFHARTKHVELDYHFVREKVALGSLITRYVSTKAQLADILTKPLPKFDFSHNRTKLGLQPRPNYVYADYADYVQYADYTDYDKSGVALVAQEKFPELREVGKLVINPVKKDLGLAFKGNQRMVVEALEAMNEKEALEMKASLESKGETEFFVCTLEKNEQLNVFCFPPLVAPIKCTVFPLVQNQKFEDAAKVISQSLTTAGISHRIDIIDGHWYRHVFSLACLIAYIGKSIGKRYARTEELGVPFAITVDSTTSVTIRERDNKDQVHVNVEQTVAAIKEVTDGRRTWADVWSTFPHHSSVSADDEI</sequence>
<keyword evidence="6" id="KW-0064">Aspartyl protease</keyword>
<dbReference type="Gene3D" id="3.30.930.10">
    <property type="entry name" value="Bira Bifunctional Protein, Domain 2"/>
    <property type="match status" value="1"/>
</dbReference>
<reference evidence="12" key="1">
    <citation type="submission" date="2018-02" db="EMBL/GenBank/DDBJ databases">
        <authorList>
            <person name="Cohen D.B."/>
            <person name="Kent A.D."/>
        </authorList>
    </citation>
    <scope>NUCLEOTIDE SEQUENCE</scope>
</reference>
<feature type="region of interest" description="Disordered" evidence="10">
    <location>
        <begin position="1017"/>
        <end position="1049"/>
    </location>
</feature>
<dbReference type="InterPro" id="IPR036621">
    <property type="entry name" value="Anticodon-bd_dom_sf"/>
</dbReference>
<dbReference type="SUPFAM" id="SSF53098">
    <property type="entry name" value="Ribonuclease H-like"/>
    <property type="match status" value="1"/>
</dbReference>
<dbReference type="InterPro" id="IPR013103">
    <property type="entry name" value="RVT_2"/>
</dbReference>
<name>A0A2N9FIQ8_FAGSY</name>
<dbReference type="InterPro" id="IPR012337">
    <property type="entry name" value="RNaseH-like_sf"/>
</dbReference>
<dbReference type="GO" id="GO:0015074">
    <property type="term" value="P:DNA integration"/>
    <property type="evidence" value="ECO:0007669"/>
    <property type="project" value="InterPro"/>
</dbReference>
<dbReference type="Gene3D" id="3.40.50.800">
    <property type="entry name" value="Anticodon-binding domain"/>
    <property type="match status" value="1"/>
</dbReference>
<dbReference type="GO" id="GO:0005524">
    <property type="term" value="F:ATP binding"/>
    <property type="evidence" value="ECO:0007669"/>
    <property type="project" value="UniProtKB-KW"/>
</dbReference>
<dbReference type="PANTHER" id="PTHR10745:SF0">
    <property type="entry name" value="GLYCINE--TRNA LIGASE"/>
    <property type="match status" value="1"/>
</dbReference>
<dbReference type="InterPro" id="IPR057670">
    <property type="entry name" value="SH3_retrovirus"/>
</dbReference>
<evidence type="ECO:0000256" key="9">
    <source>
        <dbReference type="ARBA" id="ARBA00023146"/>
    </source>
</evidence>
<keyword evidence="7" id="KW-0067">ATP-binding</keyword>
<dbReference type="Pfam" id="PF03129">
    <property type="entry name" value="HGTP_anticodon"/>
    <property type="match status" value="1"/>
</dbReference>
<dbReference type="GO" id="GO:0004190">
    <property type="term" value="F:aspartic-type endopeptidase activity"/>
    <property type="evidence" value="ECO:0007669"/>
    <property type="project" value="UniProtKB-KW"/>
</dbReference>
<dbReference type="GO" id="GO:0003676">
    <property type="term" value="F:nucleic acid binding"/>
    <property type="evidence" value="ECO:0007669"/>
    <property type="project" value="InterPro"/>
</dbReference>
<dbReference type="GO" id="GO:0005739">
    <property type="term" value="C:mitochondrion"/>
    <property type="evidence" value="ECO:0007669"/>
    <property type="project" value="TreeGrafter"/>
</dbReference>
<dbReference type="InterPro" id="IPR043502">
    <property type="entry name" value="DNA/RNA_pol_sf"/>
</dbReference>
<accession>A0A2N9FIQ8</accession>
<keyword evidence="3" id="KW-0963">Cytoplasm</keyword>
<dbReference type="SUPFAM" id="SSF52954">
    <property type="entry name" value="Class II aaRS ABD-related"/>
    <property type="match status" value="1"/>
</dbReference>
<dbReference type="Pfam" id="PF07727">
    <property type="entry name" value="RVT_2"/>
    <property type="match status" value="1"/>
</dbReference>
<proteinExistence type="predicted"/>
<keyword evidence="4" id="KW-0436">Ligase</keyword>
<dbReference type="SUPFAM" id="SSF56672">
    <property type="entry name" value="DNA/RNA polymerases"/>
    <property type="match status" value="1"/>
</dbReference>
<evidence type="ECO:0000313" key="12">
    <source>
        <dbReference type="EMBL" id="SPC90696.1"/>
    </source>
</evidence>
<dbReference type="Gene3D" id="3.30.720.200">
    <property type="match status" value="1"/>
</dbReference>
<evidence type="ECO:0000256" key="8">
    <source>
        <dbReference type="ARBA" id="ARBA00022917"/>
    </source>
</evidence>
<dbReference type="Pfam" id="PF13976">
    <property type="entry name" value="gag_pre-integrs"/>
    <property type="match status" value="1"/>
</dbReference>
<dbReference type="Pfam" id="PF14223">
    <property type="entry name" value="Retrotran_gag_2"/>
    <property type="match status" value="1"/>
</dbReference>
<dbReference type="PANTHER" id="PTHR10745">
    <property type="entry name" value="GLYCYL-TRNA SYNTHETASE/DNA POLYMERASE SUBUNIT GAMMA-2"/>
    <property type="match status" value="1"/>
</dbReference>
<keyword evidence="6" id="KW-0645">Protease</keyword>
<comment type="subunit">
    <text evidence="2">Homodimer.</text>
</comment>
<dbReference type="InterPro" id="IPR045864">
    <property type="entry name" value="aa-tRNA-synth_II/BPL/LPL"/>
</dbReference>
<dbReference type="InterPro" id="IPR001584">
    <property type="entry name" value="Integrase_cat-core"/>
</dbReference>
<dbReference type="GO" id="GO:0070150">
    <property type="term" value="P:mitochondrial glycyl-tRNA aminoacylation"/>
    <property type="evidence" value="ECO:0007669"/>
    <property type="project" value="TreeGrafter"/>
</dbReference>
<feature type="domain" description="Integrase catalytic" evidence="11">
    <location>
        <begin position="758"/>
        <end position="924"/>
    </location>
</feature>
<comment type="subcellular location">
    <subcellularLocation>
        <location evidence="1">Cytoplasm</location>
    </subcellularLocation>
</comment>
<keyword evidence="5" id="KW-0547">Nucleotide-binding</keyword>
<dbReference type="Gene3D" id="3.30.40.230">
    <property type="match status" value="1"/>
</dbReference>
<dbReference type="FunFam" id="3.30.720.200:FF:000001">
    <property type="entry name" value="Glycine--tRNA ligase 2"/>
    <property type="match status" value="1"/>
</dbReference>
<evidence type="ECO:0000256" key="2">
    <source>
        <dbReference type="ARBA" id="ARBA00011738"/>
    </source>
</evidence>
<keyword evidence="8" id="KW-0648">Protein biosynthesis</keyword>
<evidence type="ECO:0000256" key="4">
    <source>
        <dbReference type="ARBA" id="ARBA00022598"/>
    </source>
</evidence>
<dbReference type="InterPro" id="IPR025724">
    <property type="entry name" value="GAG-pre-integrase_dom"/>
</dbReference>
<dbReference type="Pfam" id="PF25597">
    <property type="entry name" value="SH3_retrovirus"/>
    <property type="match status" value="1"/>
</dbReference>
<evidence type="ECO:0000256" key="7">
    <source>
        <dbReference type="ARBA" id="ARBA00022840"/>
    </source>
</evidence>
<dbReference type="Gene3D" id="3.30.420.10">
    <property type="entry name" value="Ribonuclease H-like superfamily/Ribonuclease H"/>
    <property type="match status" value="1"/>
</dbReference>
<dbReference type="PROSITE" id="PS50994">
    <property type="entry name" value="INTEGRASE"/>
    <property type="match status" value="1"/>
</dbReference>
<keyword evidence="6" id="KW-0378">Hydrolase</keyword>
<dbReference type="InterPro" id="IPR054722">
    <property type="entry name" value="PolX-like_BBD"/>
</dbReference>
<gene>
    <name evidence="12" type="ORF">FSB_LOCUS18578</name>
</gene>
<evidence type="ECO:0000256" key="6">
    <source>
        <dbReference type="ARBA" id="ARBA00022750"/>
    </source>
</evidence>
<feature type="region of interest" description="Disordered" evidence="10">
    <location>
        <begin position="459"/>
        <end position="508"/>
    </location>
</feature>
<dbReference type="InterPro" id="IPR027031">
    <property type="entry name" value="Gly-tRNA_synthase/POLG2"/>
</dbReference>
<dbReference type="PRINTS" id="PR01043">
    <property type="entry name" value="TRNASYNTHGLY"/>
</dbReference>